<proteinExistence type="predicted"/>
<dbReference type="PRINTS" id="PR00344">
    <property type="entry name" value="BCTRLSENSOR"/>
</dbReference>
<sequence>MSNLVGKIWNRSIRRQLLLGIALVHAVLMTIFVYDLVSRQRTFLHEQSISNTLSLSQTLASNAVSWILANDVIGLEEVVNSQSQFPDLLYAMILSPDGRVLGHSDRSKVGLYIEDPISCTLIDAAPSSQFLITDKALVDIGSPIFANEQLIGWARVAISQKKINDGLQVITRDGIYYTLFAIVVGSIFALIMARGLTSGIQHLVRVSSKIAKGHEEERISFTRYDEIGQLGQTLNKMLDTIISQKKQTETAQQALQKSSTHLRTLIETLPDLVWLKDPDGVYLACNPKFERFFGAKESEIVGKTDYDFVSRELADFFREKDKAAMAVGGPSVNEEEITFADDGHRELLETIKTPMYDSNGSLVGVIGIARDITARREMEVRLKQTYKMEAIGTMAGGIAHDFNNILATVIGYAELAQDDIPASSPAKAHIEQILIAGLRAKELTHQILTYSRMSRFLQDHVPIDIVSLVEKEIIFQRSVIPRTVEITSDIDENCGQIIGDSMAIHQLMMNICSNASDAMQGEEGTLKIALHTVELTQEDLKNEPVPHPPGMYIKLSVSDTGTGIPQELIGRIFDPYFTTREIGKGSGMGLVVVHGIVKDHDGFIQVESQKGRGSVFDVFFPKADVKNVPEQILQ</sequence>
<dbReference type="AlphaFoldDB" id="M1P264"/>
<dbReference type="Gene3D" id="3.30.450.20">
    <property type="entry name" value="PAS domain"/>
    <property type="match status" value="1"/>
</dbReference>
<dbReference type="InterPro" id="IPR036890">
    <property type="entry name" value="HATPase_C_sf"/>
</dbReference>
<dbReference type="Gene3D" id="3.30.565.10">
    <property type="entry name" value="Histidine kinase-like ATPase, C-terminal domain"/>
    <property type="match status" value="1"/>
</dbReference>
<dbReference type="RefSeq" id="WP_015403269.1">
    <property type="nucleotide sequence ID" value="NC_020304.1"/>
</dbReference>
<organism evidence="19 20">
    <name type="scientific">Desulfocapsa sulfexigens (strain DSM 10523 / SB164P1)</name>
    <dbReference type="NCBI Taxonomy" id="1167006"/>
    <lineage>
        <taxon>Bacteria</taxon>
        <taxon>Pseudomonadati</taxon>
        <taxon>Thermodesulfobacteriota</taxon>
        <taxon>Desulfobulbia</taxon>
        <taxon>Desulfobulbales</taxon>
        <taxon>Desulfocapsaceae</taxon>
        <taxon>Desulfocapsa</taxon>
    </lineage>
</organism>
<dbReference type="InterPro" id="IPR003660">
    <property type="entry name" value="HAMP_dom"/>
</dbReference>
<dbReference type="InterPro" id="IPR000700">
    <property type="entry name" value="PAS-assoc_C"/>
</dbReference>
<dbReference type="KEGG" id="dsf:UWK_00999"/>
<dbReference type="SUPFAM" id="SSF55874">
    <property type="entry name" value="ATPase domain of HSP90 chaperone/DNA topoisomerase II/histidine kinase"/>
    <property type="match status" value="1"/>
</dbReference>
<dbReference type="Pfam" id="PF08448">
    <property type="entry name" value="PAS_4"/>
    <property type="match status" value="1"/>
</dbReference>
<keyword evidence="9" id="KW-0418">Kinase</keyword>
<protein>
    <recommendedName>
        <fullName evidence="3">histidine kinase</fullName>
        <ecNumber evidence="3">2.7.13.3</ecNumber>
    </recommendedName>
</protein>
<dbReference type="Pfam" id="PF00512">
    <property type="entry name" value="HisKA"/>
    <property type="match status" value="1"/>
</dbReference>
<dbReference type="InterPro" id="IPR003594">
    <property type="entry name" value="HATPase_dom"/>
</dbReference>
<keyword evidence="10" id="KW-0067">ATP-binding</keyword>
<evidence type="ECO:0000256" key="8">
    <source>
        <dbReference type="ARBA" id="ARBA00022741"/>
    </source>
</evidence>
<dbReference type="CDD" id="cd06225">
    <property type="entry name" value="HAMP"/>
    <property type="match status" value="1"/>
</dbReference>
<gene>
    <name evidence="19" type="ordered locus">UWK_00999</name>
</gene>
<dbReference type="SUPFAM" id="SSF47384">
    <property type="entry name" value="Homodimeric domain of signal transducing histidine kinase"/>
    <property type="match status" value="1"/>
</dbReference>
<keyword evidence="4" id="KW-1003">Cell membrane</keyword>
<evidence type="ECO:0000313" key="20">
    <source>
        <dbReference type="Proteomes" id="UP000011721"/>
    </source>
</evidence>
<dbReference type="NCBIfam" id="TIGR00229">
    <property type="entry name" value="sensory_box"/>
    <property type="match status" value="1"/>
</dbReference>
<dbReference type="OrthoDB" id="9805967at2"/>
<keyword evidence="20" id="KW-1185">Reference proteome</keyword>
<dbReference type="InterPro" id="IPR003661">
    <property type="entry name" value="HisK_dim/P_dom"/>
</dbReference>
<evidence type="ECO:0000259" key="18">
    <source>
        <dbReference type="PROSITE" id="PS50885"/>
    </source>
</evidence>
<dbReference type="HOGENOM" id="CLU_000445_104_15_7"/>
<dbReference type="InterPro" id="IPR029151">
    <property type="entry name" value="Sensor-like_sf"/>
</dbReference>
<dbReference type="Pfam" id="PF02518">
    <property type="entry name" value="HATPase_c"/>
    <property type="match status" value="1"/>
</dbReference>
<keyword evidence="11 14" id="KW-1133">Transmembrane helix</keyword>
<evidence type="ECO:0000256" key="2">
    <source>
        <dbReference type="ARBA" id="ARBA00004651"/>
    </source>
</evidence>
<dbReference type="InterPro" id="IPR033463">
    <property type="entry name" value="sCache_3"/>
</dbReference>
<evidence type="ECO:0000259" key="17">
    <source>
        <dbReference type="PROSITE" id="PS50113"/>
    </source>
</evidence>
<dbReference type="Gene3D" id="6.10.340.10">
    <property type="match status" value="1"/>
</dbReference>
<feature type="domain" description="PAC" evidence="17">
    <location>
        <begin position="331"/>
        <end position="384"/>
    </location>
</feature>
<evidence type="ECO:0000256" key="10">
    <source>
        <dbReference type="ARBA" id="ARBA00022840"/>
    </source>
</evidence>
<dbReference type="EMBL" id="CP003985">
    <property type="protein sequence ID" value="AGF77573.1"/>
    <property type="molecule type" value="Genomic_DNA"/>
</dbReference>
<reference evidence="20" key="1">
    <citation type="journal article" date="2013" name="Stand. Genomic Sci.">
        <title>Complete genome sequence of Desulfocapsa sulfexigens, a marine deltaproteobacterium specialized in disproportionating inorganic sulfur compounds.</title>
        <authorList>
            <person name="Finster K.W."/>
            <person name="Kjeldsen K.U."/>
            <person name="Kube M."/>
            <person name="Reinhardt R."/>
            <person name="Mussmann M."/>
            <person name="Amann R."/>
            <person name="Schreiber L."/>
        </authorList>
    </citation>
    <scope>NUCLEOTIDE SEQUENCE [LARGE SCALE GENOMIC DNA]</scope>
    <source>
        <strain evidence="20">DSM 10523 / SB164P1</strain>
    </source>
</reference>
<accession>M1P264</accession>
<dbReference type="Pfam" id="PF17203">
    <property type="entry name" value="sCache_3_2"/>
    <property type="match status" value="1"/>
</dbReference>
<dbReference type="Proteomes" id="UP000011721">
    <property type="component" value="Chromosome"/>
</dbReference>
<dbReference type="STRING" id="1167006.UWK_00999"/>
<keyword evidence="13 14" id="KW-0472">Membrane</keyword>
<feature type="transmembrane region" description="Helical" evidence="14">
    <location>
        <begin position="175"/>
        <end position="196"/>
    </location>
</feature>
<evidence type="ECO:0000256" key="3">
    <source>
        <dbReference type="ARBA" id="ARBA00012438"/>
    </source>
</evidence>
<feature type="domain" description="HAMP" evidence="18">
    <location>
        <begin position="194"/>
        <end position="246"/>
    </location>
</feature>
<dbReference type="EC" id="2.7.13.3" evidence="3"/>
<evidence type="ECO:0000259" key="15">
    <source>
        <dbReference type="PROSITE" id="PS50109"/>
    </source>
</evidence>
<dbReference type="SUPFAM" id="SSF158472">
    <property type="entry name" value="HAMP domain-like"/>
    <property type="match status" value="1"/>
</dbReference>
<dbReference type="PROSITE" id="PS50113">
    <property type="entry name" value="PAC"/>
    <property type="match status" value="1"/>
</dbReference>
<dbReference type="SUPFAM" id="SSF55785">
    <property type="entry name" value="PYP-like sensor domain (PAS domain)"/>
    <property type="match status" value="1"/>
</dbReference>
<comment type="catalytic activity">
    <reaction evidence="1">
        <text>ATP + protein L-histidine = ADP + protein N-phospho-L-histidine.</text>
        <dbReference type="EC" id="2.7.13.3"/>
    </reaction>
</comment>
<feature type="transmembrane region" description="Helical" evidence="14">
    <location>
        <begin position="17"/>
        <end position="37"/>
    </location>
</feature>
<evidence type="ECO:0000313" key="19">
    <source>
        <dbReference type="EMBL" id="AGF77573.1"/>
    </source>
</evidence>
<dbReference type="SUPFAM" id="SSF103190">
    <property type="entry name" value="Sensory domain-like"/>
    <property type="match status" value="1"/>
</dbReference>
<evidence type="ECO:0000256" key="6">
    <source>
        <dbReference type="ARBA" id="ARBA00022679"/>
    </source>
</evidence>
<keyword evidence="7 14" id="KW-0812">Transmembrane</keyword>
<evidence type="ECO:0000256" key="11">
    <source>
        <dbReference type="ARBA" id="ARBA00022989"/>
    </source>
</evidence>
<dbReference type="SMART" id="SM00304">
    <property type="entry name" value="HAMP"/>
    <property type="match status" value="1"/>
</dbReference>
<evidence type="ECO:0000256" key="12">
    <source>
        <dbReference type="ARBA" id="ARBA00023012"/>
    </source>
</evidence>
<keyword evidence="12" id="KW-0902">Two-component regulatory system</keyword>
<evidence type="ECO:0000256" key="13">
    <source>
        <dbReference type="ARBA" id="ARBA00023136"/>
    </source>
</evidence>
<evidence type="ECO:0000256" key="4">
    <source>
        <dbReference type="ARBA" id="ARBA00022475"/>
    </source>
</evidence>
<dbReference type="Pfam" id="PF00672">
    <property type="entry name" value="HAMP"/>
    <property type="match status" value="1"/>
</dbReference>
<dbReference type="CDD" id="cd00082">
    <property type="entry name" value="HisKA"/>
    <property type="match status" value="1"/>
</dbReference>
<dbReference type="PANTHER" id="PTHR43065:SF46">
    <property type="entry name" value="C4-DICARBOXYLATE TRANSPORT SENSOR PROTEIN DCTB"/>
    <property type="match status" value="1"/>
</dbReference>
<dbReference type="InterPro" id="IPR000014">
    <property type="entry name" value="PAS"/>
</dbReference>
<dbReference type="PROSITE" id="PS50112">
    <property type="entry name" value="PAS"/>
    <property type="match status" value="1"/>
</dbReference>
<keyword evidence="8" id="KW-0547">Nucleotide-binding</keyword>
<keyword evidence="6" id="KW-0808">Transferase</keyword>
<name>M1P264_DESSD</name>
<feature type="domain" description="PAS" evidence="16">
    <location>
        <begin position="258"/>
        <end position="328"/>
    </location>
</feature>
<keyword evidence="5" id="KW-0597">Phosphoprotein</keyword>
<dbReference type="eggNOG" id="COG5000">
    <property type="taxonomic scope" value="Bacteria"/>
</dbReference>
<dbReference type="GO" id="GO:0000155">
    <property type="term" value="F:phosphorelay sensor kinase activity"/>
    <property type="evidence" value="ECO:0007669"/>
    <property type="project" value="InterPro"/>
</dbReference>
<dbReference type="InterPro" id="IPR005467">
    <property type="entry name" value="His_kinase_dom"/>
</dbReference>
<feature type="domain" description="Histidine kinase" evidence="15">
    <location>
        <begin position="397"/>
        <end position="624"/>
    </location>
</feature>
<dbReference type="GO" id="GO:0005524">
    <property type="term" value="F:ATP binding"/>
    <property type="evidence" value="ECO:0007669"/>
    <property type="project" value="UniProtKB-KW"/>
</dbReference>
<dbReference type="SMART" id="SM00388">
    <property type="entry name" value="HisKA"/>
    <property type="match status" value="1"/>
</dbReference>
<dbReference type="GO" id="GO:0005886">
    <property type="term" value="C:plasma membrane"/>
    <property type="evidence" value="ECO:0007669"/>
    <property type="project" value="UniProtKB-SubCell"/>
</dbReference>
<evidence type="ECO:0000256" key="14">
    <source>
        <dbReference type="SAM" id="Phobius"/>
    </source>
</evidence>
<evidence type="ECO:0000256" key="1">
    <source>
        <dbReference type="ARBA" id="ARBA00000085"/>
    </source>
</evidence>
<evidence type="ECO:0000256" key="9">
    <source>
        <dbReference type="ARBA" id="ARBA00022777"/>
    </source>
</evidence>
<dbReference type="SMART" id="SM00091">
    <property type="entry name" value="PAS"/>
    <property type="match status" value="1"/>
</dbReference>
<dbReference type="PATRIC" id="fig|1167006.5.peg.1120"/>
<dbReference type="SMART" id="SM00387">
    <property type="entry name" value="HATPase_c"/>
    <property type="match status" value="1"/>
</dbReference>
<evidence type="ECO:0000256" key="5">
    <source>
        <dbReference type="ARBA" id="ARBA00022553"/>
    </source>
</evidence>
<dbReference type="Gene3D" id="1.10.287.130">
    <property type="match status" value="1"/>
</dbReference>
<dbReference type="InterPro" id="IPR013656">
    <property type="entry name" value="PAS_4"/>
</dbReference>
<dbReference type="InterPro" id="IPR004358">
    <property type="entry name" value="Sig_transdc_His_kin-like_C"/>
</dbReference>
<dbReference type="InterPro" id="IPR036097">
    <property type="entry name" value="HisK_dim/P_sf"/>
</dbReference>
<evidence type="ECO:0000256" key="7">
    <source>
        <dbReference type="ARBA" id="ARBA00022692"/>
    </source>
</evidence>
<dbReference type="PROSITE" id="PS50109">
    <property type="entry name" value="HIS_KIN"/>
    <property type="match status" value="1"/>
</dbReference>
<dbReference type="InterPro" id="IPR035965">
    <property type="entry name" value="PAS-like_dom_sf"/>
</dbReference>
<dbReference type="PANTHER" id="PTHR43065">
    <property type="entry name" value="SENSOR HISTIDINE KINASE"/>
    <property type="match status" value="1"/>
</dbReference>
<dbReference type="PROSITE" id="PS50885">
    <property type="entry name" value="HAMP"/>
    <property type="match status" value="1"/>
</dbReference>
<evidence type="ECO:0000259" key="16">
    <source>
        <dbReference type="PROSITE" id="PS50112"/>
    </source>
</evidence>
<dbReference type="CDD" id="cd00130">
    <property type="entry name" value="PAS"/>
    <property type="match status" value="1"/>
</dbReference>
<comment type="subcellular location">
    <subcellularLocation>
        <location evidence="2">Cell membrane</location>
        <topology evidence="2">Multi-pass membrane protein</topology>
    </subcellularLocation>
</comment>